<dbReference type="EMBL" id="CADCUS010000631">
    <property type="protein sequence ID" value="CAA9448962.1"/>
    <property type="molecule type" value="Genomic_DNA"/>
</dbReference>
<protein>
    <submittedName>
        <fullName evidence="2">Mobile element protein</fullName>
    </submittedName>
</protein>
<feature type="compositionally biased region" description="Basic and acidic residues" evidence="1">
    <location>
        <begin position="50"/>
        <end position="61"/>
    </location>
</feature>
<reference evidence="2" key="1">
    <citation type="submission" date="2020-02" db="EMBL/GenBank/DDBJ databases">
        <authorList>
            <person name="Meier V. D."/>
        </authorList>
    </citation>
    <scope>NUCLEOTIDE SEQUENCE</scope>
    <source>
        <strain evidence="2">AVDCRST_MAG66</strain>
    </source>
</reference>
<evidence type="ECO:0000256" key="1">
    <source>
        <dbReference type="SAM" id="MobiDB-lite"/>
    </source>
</evidence>
<accession>A0A6J4QM76</accession>
<dbReference type="AlphaFoldDB" id="A0A6J4QM76"/>
<feature type="region of interest" description="Disordered" evidence="1">
    <location>
        <begin position="1"/>
        <end position="72"/>
    </location>
</feature>
<gene>
    <name evidence="2" type="ORF">AVDCRST_MAG66-4735</name>
</gene>
<name>A0A6J4QM76_9PSEU</name>
<organism evidence="2">
    <name type="scientific">uncultured Pseudonocardia sp</name>
    <dbReference type="NCBI Taxonomy" id="211455"/>
    <lineage>
        <taxon>Bacteria</taxon>
        <taxon>Bacillati</taxon>
        <taxon>Actinomycetota</taxon>
        <taxon>Actinomycetes</taxon>
        <taxon>Pseudonocardiales</taxon>
        <taxon>Pseudonocardiaceae</taxon>
        <taxon>Pseudonocardia</taxon>
        <taxon>environmental samples</taxon>
    </lineage>
</organism>
<feature type="non-terminal residue" evidence="2">
    <location>
        <position position="84"/>
    </location>
</feature>
<sequence>GAARCRSCATRRPARLRGHPAPLGRRAHLRLAHRPPPPGPGLRTPPPHLRSHDPLGCDQHHHPPHRPRWASDPAAEARLHTLNL</sequence>
<feature type="non-terminal residue" evidence="2">
    <location>
        <position position="1"/>
    </location>
</feature>
<proteinExistence type="predicted"/>
<evidence type="ECO:0000313" key="2">
    <source>
        <dbReference type="EMBL" id="CAA9448962.1"/>
    </source>
</evidence>
<feature type="compositionally biased region" description="Pro residues" evidence="1">
    <location>
        <begin position="34"/>
        <end position="48"/>
    </location>
</feature>